<proteinExistence type="inferred from homology"/>
<dbReference type="InterPro" id="IPR006700">
    <property type="entry name" value="RsmE"/>
</dbReference>
<sequence length="248" mass="27943">MIIRAADAHHILHVMRRKVGDRVRVFDGRGRMAEVELTDIHGQTVIGSIIREERQTVRHRWVICPALLKGEKMDWLMQKSTELGATDIYPLSTEHAVVRLSADKEATRRARFQKIVKEAAEQSARWWLPEVYPLYTPGEWLDEVWPELHAAGGVLMVAASPQDAEHIGIRPRPLAAFITELKSERPYIVCVGPEGGFSAREMTLFHARGAQMIALGRRPLRAETATLAVLSYFLMLTGMSEANEAERG</sequence>
<dbReference type="SUPFAM" id="SSF75217">
    <property type="entry name" value="alpha/beta knot"/>
    <property type="match status" value="1"/>
</dbReference>
<dbReference type="PIRSF" id="PIRSF015601">
    <property type="entry name" value="MTase_slr0722"/>
    <property type="match status" value="1"/>
</dbReference>
<comment type="caution">
    <text evidence="15">The sequence shown here is derived from an EMBL/GenBank/DDBJ whole genome shotgun (WGS) entry which is preliminary data.</text>
</comment>
<dbReference type="InterPro" id="IPR015947">
    <property type="entry name" value="PUA-like_sf"/>
</dbReference>
<dbReference type="PANTHER" id="PTHR30027:SF3">
    <property type="entry name" value="16S RRNA (URACIL(1498)-N(3))-METHYLTRANSFERASE"/>
    <property type="match status" value="1"/>
</dbReference>
<dbReference type="NCBIfam" id="TIGR00046">
    <property type="entry name" value="RsmE family RNA methyltransferase"/>
    <property type="match status" value="1"/>
</dbReference>
<evidence type="ECO:0000256" key="2">
    <source>
        <dbReference type="ARBA" id="ARBA00005528"/>
    </source>
</evidence>
<evidence type="ECO:0000256" key="7">
    <source>
        <dbReference type="ARBA" id="ARBA00022603"/>
    </source>
</evidence>
<dbReference type="GO" id="GO:0070042">
    <property type="term" value="F:rRNA (uridine-N3-)-methyltransferase activity"/>
    <property type="evidence" value="ECO:0007669"/>
    <property type="project" value="TreeGrafter"/>
</dbReference>
<dbReference type="Pfam" id="PF20260">
    <property type="entry name" value="PUA_4"/>
    <property type="match status" value="1"/>
</dbReference>
<dbReference type="InterPro" id="IPR029028">
    <property type="entry name" value="Alpha/beta_knot_MTases"/>
</dbReference>
<feature type="domain" description="Ribosomal RNA small subunit methyltransferase E methyltransferase" evidence="13">
    <location>
        <begin position="62"/>
        <end position="232"/>
    </location>
</feature>
<dbReference type="PANTHER" id="PTHR30027">
    <property type="entry name" value="RIBOSOMAL RNA SMALL SUBUNIT METHYLTRANSFERASE E"/>
    <property type="match status" value="1"/>
</dbReference>
<keyword evidence="9 12" id="KW-0949">S-adenosyl-L-methionine</keyword>
<dbReference type="SUPFAM" id="SSF88697">
    <property type="entry name" value="PUA domain-like"/>
    <property type="match status" value="1"/>
</dbReference>
<dbReference type="AlphaFoldDB" id="A0A2R6Y018"/>
<protein>
    <recommendedName>
        <fullName evidence="4 12">Ribosomal RNA small subunit methyltransferase E</fullName>
        <ecNumber evidence="3 12">2.1.1.193</ecNumber>
    </recommendedName>
</protein>
<evidence type="ECO:0000256" key="5">
    <source>
        <dbReference type="ARBA" id="ARBA00022490"/>
    </source>
</evidence>
<comment type="function">
    <text evidence="10 12">Specifically methylates the N3 position of the uracil ring of uridine 1498 (m3U1498) in 16S rRNA. Acts on the fully assembled 30S ribosomal subunit.</text>
</comment>
<accession>A0A2R6Y018</accession>
<gene>
    <name evidence="15" type="ORF">BSOLF_1016</name>
</gene>
<evidence type="ECO:0000256" key="12">
    <source>
        <dbReference type="PIRNR" id="PIRNR015601"/>
    </source>
</evidence>
<dbReference type="GO" id="GO:0005737">
    <property type="term" value="C:cytoplasm"/>
    <property type="evidence" value="ECO:0007669"/>
    <property type="project" value="UniProtKB-SubCell"/>
</dbReference>
<evidence type="ECO:0000256" key="4">
    <source>
        <dbReference type="ARBA" id="ARBA00013673"/>
    </source>
</evidence>
<dbReference type="InterPro" id="IPR029026">
    <property type="entry name" value="tRNA_m1G_MTases_N"/>
</dbReference>
<comment type="catalytic activity">
    <reaction evidence="11 12">
        <text>uridine(1498) in 16S rRNA + S-adenosyl-L-methionine = N(3)-methyluridine(1498) in 16S rRNA + S-adenosyl-L-homocysteine + H(+)</text>
        <dbReference type="Rhea" id="RHEA:42920"/>
        <dbReference type="Rhea" id="RHEA-COMP:10283"/>
        <dbReference type="Rhea" id="RHEA-COMP:10284"/>
        <dbReference type="ChEBI" id="CHEBI:15378"/>
        <dbReference type="ChEBI" id="CHEBI:57856"/>
        <dbReference type="ChEBI" id="CHEBI:59789"/>
        <dbReference type="ChEBI" id="CHEBI:65315"/>
        <dbReference type="ChEBI" id="CHEBI:74502"/>
        <dbReference type="EC" id="2.1.1.193"/>
    </reaction>
</comment>
<evidence type="ECO:0000256" key="3">
    <source>
        <dbReference type="ARBA" id="ARBA00012328"/>
    </source>
</evidence>
<dbReference type="EMBL" id="PEBX01000052">
    <property type="protein sequence ID" value="PTQ56028.1"/>
    <property type="molecule type" value="Genomic_DNA"/>
</dbReference>
<keyword evidence="5 12" id="KW-0963">Cytoplasm</keyword>
<evidence type="ECO:0000256" key="10">
    <source>
        <dbReference type="ARBA" id="ARBA00025699"/>
    </source>
</evidence>
<dbReference type="InterPro" id="IPR046887">
    <property type="entry name" value="RsmE_PUA-like"/>
</dbReference>
<evidence type="ECO:0000256" key="11">
    <source>
        <dbReference type="ARBA" id="ARBA00047944"/>
    </source>
</evidence>
<organism evidence="15 16">
    <name type="scientific">Candidatus Carbonibacillus altaicus</name>
    <dbReference type="NCBI Taxonomy" id="2163959"/>
    <lineage>
        <taxon>Bacteria</taxon>
        <taxon>Bacillati</taxon>
        <taxon>Bacillota</taxon>
        <taxon>Bacilli</taxon>
        <taxon>Bacillales</taxon>
        <taxon>Candidatus Carbonibacillus</taxon>
    </lineage>
</organism>
<evidence type="ECO:0000256" key="8">
    <source>
        <dbReference type="ARBA" id="ARBA00022679"/>
    </source>
</evidence>
<evidence type="ECO:0000256" key="1">
    <source>
        <dbReference type="ARBA" id="ARBA00004496"/>
    </source>
</evidence>
<evidence type="ECO:0000256" key="9">
    <source>
        <dbReference type="ARBA" id="ARBA00022691"/>
    </source>
</evidence>
<dbReference type="Proteomes" id="UP000244338">
    <property type="component" value="Unassembled WGS sequence"/>
</dbReference>
<comment type="subcellular location">
    <subcellularLocation>
        <location evidence="1 12">Cytoplasm</location>
    </subcellularLocation>
</comment>
<dbReference type="EC" id="2.1.1.193" evidence="3 12"/>
<evidence type="ECO:0000259" key="13">
    <source>
        <dbReference type="Pfam" id="PF04452"/>
    </source>
</evidence>
<name>A0A2R6Y018_9BACL</name>
<comment type="similarity">
    <text evidence="2 12">Belongs to the RNA methyltransferase RsmE family.</text>
</comment>
<feature type="domain" description="Ribosomal RNA small subunit methyltransferase E PUA-like" evidence="14">
    <location>
        <begin position="5"/>
        <end position="49"/>
    </location>
</feature>
<keyword evidence="6 12" id="KW-0698">rRNA processing</keyword>
<evidence type="ECO:0000313" key="15">
    <source>
        <dbReference type="EMBL" id="PTQ56028.1"/>
    </source>
</evidence>
<evidence type="ECO:0000256" key="6">
    <source>
        <dbReference type="ARBA" id="ARBA00022552"/>
    </source>
</evidence>
<evidence type="ECO:0000259" key="14">
    <source>
        <dbReference type="Pfam" id="PF20260"/>
    </source>
</evidence>
<reference evidence="16" key="1">
    <citation type="journal article" date="2018" name="Sci. Rep.">
        <title>Lignite coal burning seam in the remote Altai Mountains harbors a hydrogen-driven thermophilic microbial community.</title>
        <authorList>
            <person name="Kadnikov V.V."/>
            <person name="Mardanov A.V."/>
            <person name="Ivasenko D.A."/>
            <person name="Antsiferov D.V."/>
            <person name="Beletsky A.V."/>
            <person name="Karnachuk O.V."/>
            <person name="Ravin N.V."/>
        </authorList>
    </citation>
    <scope>NUCLEOTIDE SEQUENCE [LARGE SCALE GENOMIC DNA]</scope>
</reference>
<dbReference type="Gene3D" id="3.40.1280.10">
    <property type="match status" value="1"/>
</dbReference>
<keyword evidence="7 12" id="KW-0489">Methyltransferase</keyword>
<dbReference type="InterPro" id="IPR046886">
    <property type="entry name" value="RsmE_MTase_dom"/>
</dbReference>
<dbReference type="CDD" id="cd18084">
    <property type="entry name" value="RsmE-like"/>
    <property type="match status" value="1"/>
</dbReference>
<dbReference type="GO" id="GO:0070475">
    <property type="term" value="P:rRNA base methylation"/>
    <property type="evidence" value="ECO:0007669"/>
    <property type="project" value="TreeGrafter"/>
</dbReference>
<dbReference type="Pfam" id="PF04452">
    <property type="entry name" value="Methyltrans_RNA"/>
    <property type="match status" value="1"/>
</dbReference>
<evidence type="ECO:0000313" key="16">
    <source>
        <dbReference type="Proteomes" id="UP000244338"/>
    </source>
</evidence>
<keyword evidence="8 12" id="KW-0808">Transferase</keyword>